<dbReference type="EMBL" id="LR797078">
    <property type="protein sequence ID" value="CAB4185701.1"/>
    <property type="molecule type" value="Genomic_DNA"/>
</dbReference>
<reference evidence="2" key="1">
    <citation type="submission" date="2020-05" db="EMBL/GenBank/DDBJ databases">
        <authorList>
            <person name="Chiriac C."/>
            <person name="Salcher M."/>
            <person name="Ghai R."/>
            <person name="Kavagutti S V."/>
        </authorList>
    </citation>
    <scope>NUCLEOTIDE SEQUENCE</scope>
</reference>
<sequence>MEGGADAGASTSDSDVNGGGSPTTPPTNTQSGIAIGQVYAGAGFFAGAVKTRKQHFHETQQQYRRPDYGTGDRNPMVGPTPGPKGGIDMKRNMSGLGVGYTDALDLFKPQGTSVNKKSNGVKRQYRAIDPQRRRDAGTRAYIKNNPKNKDGI</sequence>
<name>A0A6J5QWF1_9CAUD</name>
<evidence type="ECO:0000256" key="1">
    <source>
        <dbReference type="SAM" id="MobiDB-lite"/>
    </source>
</evidence>
<feature type="region of interest" description="Disordered" evidence="1">
    <location>
        <begin position="110"/>
        <end position="152"/>
    </location>
</feature>
<evidence type="ECO:0000313" key="2">
    <source>
        <dbReference type="EMBL" id="CAB4185701.1"/>
    </source>
</evidence>
<proteinExistence type="predicted"/>
<protein>
    <submittedName>
        <fullName evidence="2">Uncharacterized protein</fullName>
    </submittedName>
</protein>
<accession>A0A6J5QWF1</accession>
<feature type="region of interest" description="Disordered" evidence="1">
    <location>
        <begin position="1"/>
        <end position="34"/>
    </location>
</feature>
<feature type="region of interest" description="Disordered" evidence="1">
    <location>
        <begin position="52"/>
        <end position="93"/>
    </location>
</feature>
<gene>
    <name evidence="2" type="ORF">UFOVP1130_104</name>
</gene>
<organism evidence="2">
    <name type="scientific">uncultured Caudovirales phage</name>
    <dbReference type="NCBI Taxonomy" id="2100421"/>
    <lineage>
        <taxon>Viruses</taxon>
        <taxon>Duplodnaviria</taxon>
        <taxon>Heunggongvirae</taxon>
        <taxon>Uroviricota</taxon>
        <taxon>Caudoviricetes</taxon>
        <taxon>Peduoviridae</taxon>
        <taxon>Maltschvirus</taxon>
        <taxon>Maltschvirus maltsch</taxon>
    </lineage>
</organism>